<reference evidence="4 5" key="1">
    <citation type="submission" date="2016-11" db="EMBL/GenBank/DDBJ databases">
        <title>The macronuclear genome of Stentor coeruleus: a giant cell with tiny introns.</title>
        <authorList>
            <person name="Slabodnick M."/>
            <person name="Ruby J.G."/>
            <person name="Reiff S.B."/>
            <person name="Swart E.C."/>
            <person name="Gosai S."/>
            <person name="Prabakaran S."/>
            <person name="Witkowska E."/>
            <person name="Larue G.E."/>
            <person name="Fisher S."/>
            <person name="Freeman R.M."/>
            <person name="Gunawardena J."/>
            <person name="Chu W."/>
            <person name="Stover N.A."/>
            <person name="Gregory B.D."/>
            <person name="Nowacki M."/>
            <person name="Derisi J."/>
            <person name="Roy S.W."/>
            <person name="Marshall W.F."/>
            <person name="Sood P."/>
        </authorList>
    </citation>
    <scope>NUCLEOTIDE SEQUENCE [LARGE SCALE GENOMIC DNA]</scope>
    <source>
        <strain evidence="4">WM001</strain>
    </source>
</reference>
<protein>
    <recommendedName>
        <fullName evidence="6">Steroid dehydrogenase</fullName>
    </recommendedName>
</protein>
<keyword evidence="3" id="KW-0812">Transmembrane</keyword>
<sequence length="284" mass="32079">MIEYIFFFIGFCCILKVALVLLEFLQGYSHISDIKKYGHSWAIITGATDGVGLAFAKKLAQAGFSLILISRNPIKLLQVARELNLQYGINTLTIAKDFNDCNKDPQEFFNGIYAKCQNLNITLLINNVGYGEKAPFIESLPLILRQISINIFPMVFLTRLILPSLISNGLGGIINIGSITTLRQFPVLIAVYSATKSFELIFSQTCSQEYNLDILCIEPSFINTKLTKIYRRKPFNIQPDEFVEASLCCLGRVGHSFGHWRHYISYFFYTVLGPFISILLDITN</sequence>
<dbReference type="AlphaFoldDB" id="A0A1R2C055"/>
<accession>A0A1R2C055</accession>
<dbReference type="InterPro" id="IPR051019">
    <property type="entry name" value="VLCFA-Steroid_DH"/>
</dbReference>
<keyword evidence="2" id="KW-0560">Oxidoreductase</keyword>
<dbReference type="CDD" id="cd05356">
    <property type="entry name" value="17beta-HSD1_like_SDR_c"/>
    <property type="match status" value="1"/>
</dbReference>
<dbReference type="GO" id="GO:0005783">
    <property type="term" value="C:endoplasmic reticulum"/>
    <property type="evidence" value="ECO:0007669"/>
    <property type="project" value="TreeGrafter"/>
</dbReference>
<dbReference type="EMBL" id="MPUH01000342">
    <property type="protein sequence ID" value="OMJ82398.1"/>
    <property type="molecule type" value="Genomic_DNA"/>
</dbReference>
<dbReference type="PRINTS" id="PR00081">
    <property type="entry name" value="GDHRDH"/>
</dbReference>
<dbReference type="PANTHER" id="PTHR43899:SF13">
    <property type="entry name" value="RH59310P"/>
    <property type="match status" value="1"/>
</dbReference>
<dbReference type="Pfam" id="PF00106">
    <property type="entry name" value="adh_short"/>
    <property type="match status" value="1"/>
</dbReference>
<evidence type="ECO:0008006" key="6">
    <source>
        <dbReference type="Google" id="ProtNLM"/>
    </source>
</evidence>
<dbReference type="PANTHER" id="PTHR43899">
    <property type="entry name" value="RH59310P"/>
    <property type="match status" value="1"/>
</dbReference>
<dbReference type="GO" id="GO:0016491">
    <property type="term" value="F:oxidoreductase activity"/>
    <property type="evidence" value="ECO:0007669"/>
    <property type="project" value="UniProtKB-KW"/>
</dbReference>
<proteinExistence type="inferred from homology"/>
<keyword evidence="3" id="KW-0472">Membrane</keyword>
<dbReference type="InterPro" id="IPR002347">
    <property type="entry name" value="SDR_fam"/>
</dbReference>
<feature type="transmembrane region" description="Helical" evidence="3">
    <location>
        <begin position="6"/>
        <end position="25"/>
    </location>
</feature>
<gene>
    <name evidence="4" type="ORF">SteCoe_16943</name>
</gene>
<dbReference type="OrthoDB" id="1393670at2759"/>
<comment type="caution">
    <text evidence="4">The sequence shown here is derived from an EMBL/GenBank/DDBJ whole genome shotgun (WGS) entry which is preliminary data.</text>
</comment>
<organism evidence="4 5">
    <name type="scientific">Stentor coeruleus</name>
    <dbReference type="NCBI Taxonomy" id="5963"/>
    <lineage>
        <taxon>Eukaryota</taxon>
        <taxon>Sar</taxon>
        <taxon>Alveolata</taxon>
        <taxon>Ciliophora</taxon>
        <taxon>Postciliodesmatophora</taxon>
        <taxon>Heterotrichea</taxon>
        <taxon>Heterotrichida</taxon>
        <taxon>Stentoridae</taxon>
        <taxon>Stentor</taxon>
    </lineage>
</organism>
<name>A0A1R2C055_9CILI</name>
<comment type="similarity">
    <text evidence="1">Belongs to the short-chain dehydrogenases/reductases (SDR) family.</text>
</comment>
<evidence type="ECO:0000313" key="4">
    <source>
        <dbReference type="EMBL" id="OMJ82398.1"/>
    </source>
</evidence>
<dbReference type="SUPFAM" id="SSF51735">
    <property type="entry name" value="NAD(P)-binding Rossmann-fold domains"/>
    <property type="match status" value="1"/>
</dbReference>
<dbReference type="Gene3D" id="3.40.50.720">
    <property type="entry name" value="NAD(P)-binding Rossmann-like Domain"/>
    <property type="match status" value="1"/>
</dbReference>
<dbReference type="PIRSF" id="PIRSF000126">
    <property type="entry name" value="11-beta-HSD1"/>
    <property type="match status" value="1"/>
</dbReference>
<keyword evidence="5" id="KW-1185">Reference proteome</keyword>
<keyword evidence="3" id="KW-1133">Transmembrane helix</keyword>
<dbReference type="Proteomes" id="UP000187209">
    <property type="component" value="Unassembled WGS sequence"/>
</dbReference>
<evidence type="ECO:0000256" key="1">
    <source>
        <dbReference type="ARBA" id="ARBA00006484"/>
    </source>
</evidence>
<evidence type="ECO:0000256" key="3">
    <source>
        <dbReference type="SAM" id="Phobius"/>
    </source>
</evidence>
<evidence type="ECO:0000313" key="5">
    <source>
        <dbReference type="Proteomes" id="UP000187209"/>
    </source>
</evidence>
<dbReference type="InterPro" id="IPR036291">
    <property type="entry name" value="NAD(P)-bd_dom_sf"/>
</dbReference>
<evidence type="ECO:0000256" key="2">
    <source>
        <dbReference type="ARBA" id="ARBA00023002"/>
    </source>
</evidence>
<feature type="transmembrane region" description="Helical" evidence="3">
    <location>
        <begin position="263"/>
        <end position="282"/>
    </location>
</feature>